<dbReference type="Gene3D" id="3.10.180.10">
    <property type="entry name" value="2,3-Dihydroxybiphenyl 1,2-Dioxygenase, domain 1"/>
    <property type="match status" value="1"/>
</dbReference>
<gene>
    <name evidence="3" type="ORF">PW252_00980</name>
</gene>
<dbReference type="InterPro" id="IPR032703">
    <property type="entry name" value="CppA_C"/>
</dbReference>
<dbReference type="EMBL" id="CP118735">
    <property type="protein sequence ID" value="WNY51268.1"/>
    <property type="molecule type" value="Genomic_DNA"/>
</dbReference>
<sequence length="244" mass="27215">MLRKNDVIVPVLRVNNRGINQAFLEDQLGMKVQLEDGPFADFGDRTSSATKLVLMESPSNRTRAVKGLKKLNKIVVKVEQASDIEALLARGTVFTKLYKGKAGFGFEALSPEGDSFLLHAEQSIEDLTAILPPVHFTGQADFSGLTAFVVESVWINSPQASVSQDFYEAILPEQDFLHFVGAEGEDLVTPADQVWDLDSLRFPVEQDFDWANLESQLDGPFFKDKKETFIQTVDPSGIELWFEK</sequence>
<organism evidence="3">
    <name type="scientific">Streptococcus iners</name>
    <dbReference type="NCBI Taxonomy" id="3028084"/>
    <lineage>
        <taxon>Bacteria</taxon>
        <taxon>Bacillati</taxon>
        <taxon>Bacillota</taxon>
        <taxon>Bacilli</taxon>
        <taxon>Lactobacillales</taxon>
        <taxon>Streptococcaceae</taxon>
        <taxon>Streptococcus</taxon>
    </lineage>
</organism>
<evidence type="ECO:0000313" key="3">
    <source>
        <dbReference type="EMBL" id="WNY51268.1"/>
    </source>
</evidence>
<reference evidence="3" key="1">
    <citation type="submission" date="2023-02" db="EMBL/GenBank/DDBJ databases">
        <title>Streptococcus sp. Genome Sequencing and Assembly.</title>
        <authorList>
            <person name="Shore S.M."/>
            <person name="Nicholson T.L."/>
        </authorList>
    </citation>
    <scope>NUCLEOTIDE SEQUENCE</scope>
    <source>
        <strain evidence="3">29887</strain>
    </source>
</reference>
<dbReference type="Pfam" id="PF14506">
    <property type="entry name" value="CppA_N"/>
    <property type="match status" value="1"/>
</dbReference>
<evidence type="ECO:0000259" key="2">
    <source>
        <dbReference type="Pfam" id="PF14507"/>
    </source>
</evidence>
<dbReference type="InterPro" id="IPR032702">
    <property type="entry name" value="CppA_N"/>
</dbReference>
<accession>A0AA96VLB0</accession>
<name>A0AA96VLB0_9STRE</name>
<dbReference type="RefSeq" id="WP_248049635.1">
    <property type="nucleotide sequence ID" value="NZ_CP118735.1"/>
</dbReference>
<protein>
    <submittedName>
        <fullName evidence="3">CppA family protein</fullName>
    </submittedName>
</protein>
<evidence type="ECO:0000259" key="1">
    <source>
        <dbReference type="Pfam" id="PF14506"/>
    </source>
</evidence>
<dbReference type="KEGG" id="sins:PW252_00980"/>
<feature type="domain" description="CppA C-terminal" evidence="2">
    <location>
        <begin position="145"/>
        <end position="242"/>
    </location>
</feature>
<dbReference type="InterPro" id="IPR029068">
    <property type="entry name" value="Glyas_Bleomycin-R_OHBP_Dase"/>
</dbReference>
<feature type="domain" description="CppA N-terminal" evidence="1">
    <location>
        <begin position="8"/>
        <end position="129"/>
    </location>
</feature>
<proteinExistence type="predicted"/>
<dbReference type="Pfam" id="PF14507">
    <property type="entry name" value="CppA_C"/>
    <property type="match status" value="1"/>
</dbReference>
<dbReference type="AlphaFoldDB" id="A0AA96VLB0"/>
<dbReference type="Gene3D" id="3.10.180.40">
    <property type="entry name" value="C3-degrading proteinase like domains"/>
    <property type="match status" value="1"/>
</dbReference>